<dbReference type="Proteomes" id="UP001279734">
    <property type="component" value="Unassembled WGS sequence"/>
</dbReference>
<dbReference type="Pfam" id="PF02705">
    <property type="entry name" value="K_trans"/>
    <property type="match status" value="2"/>
</dbReference>
<keyword evidence="4" id="KW-0472">Membrane</keyword>
<protein>
    <recommendedName>
        <fullName evidence="5">K+ potassium transporter integral membrane domain-containing protein</fullName>
    </recommendedName>
</protein>
<dbReference type="GO" id="GO:0015079">
    <property type="term" value="F:potassium ion transmembrane transporter activity"/>
    <property type="evidence" value="ECO:0007669"/>
    <property type="project" value="InterPro"/>
</dbReference>
<evidence type="ECO:0000259" key="5">
    <source>
        <dbReference type="Pfam" id="PF02705"/>
    </source>
</evidence>
<keyword evidence="4" id="KW-1133">Transmembrane helix</keyword>
<evidence type="ECO:0000256" key="2">
    <source>
        <dbReference type="ARBA" id="ARBA00008440"/>
    </source>
</evidence>
<feature type="compositionally biased region" description="Polar residues" evidence="3">
    <location>
        <begin position="105"/>
        <end position="116"/>
    </location>
</feature>
<feature type="transmembrane region" description="Helical" evidence="4">
    <location>
        <begin position="51"/>
        <end position="69"/>
    </location>
</feature>
<dbReference type="PANTHER" id="PTHR30540:SF94">
    <property type="entry name" value="POTASSIUM TRANSPORTER 5"/>
    <property type="match status" value="1"/>
</dbReference>
<dbReference type="AlphaFoldDB" id="A0AAD3T6R6"/>
<sequence length="294" mass="32698">MGTGNQVQEQSWGRTMSLAFQSIGVIYGDIGTSLLYVYSSTFTDGIQNTKAIPGVLSLIIYTIILLPMLKYVFIVLRANDNGDGGTFALYSLLCRHAKVGMIPNQQSENEESSNYKSPEAPPEASKSLTIGCFPRVKVVHTSTKYAGRVYIPEINYVLMVASVLVTLGFKTTTQIGNAYVLVFVSINLILISKVALEDRFVFCYLEPRGYRMFHCVVRYGYNDVDGEPAEFERQLFAGLADFIRRGHLMLDGEPTETGDEAVSIRHSTEGEVQFVQNAEERSVVYLFGSTILRC</sequence>
<dbReference type="InterPro" id="IPR003855">
    <property type="entry name" value="K+_transporter"/>
</dbReference>
<feature type="transmembrane region" description="Helical" evidence="4">
    <location>
        <begin position="154"/>
        <end position="172"/>
    </location>
</feature>
<comment type="similarity">
    <text evidence="2">Belongs to the HAK/KUP transporter (TC 2.A.72.3) family.</text>
</comment>
<evidence type="ECO:0000256" key="1">
    <source>
        <dbReference type="ARBA" id="ARBA00004651"/>
    </source>
</evidence>
<dbReference type="EMBL" id="BSYO01000027">
    <property type="protein sequence ID" value="GMH24010.1"/>
    <property type="molecule type" value="Genomic_DNA"/>
</dbReference>
<reference evidence="6" key="1">
    <citation type="submission" date="2023-05" db="EMBL/GenBank/DDBJ databases">
        <title>Nepenthes gracilis genome sequencing.</title>
        <authorList>
            <person name="Fukushima K."/>
        </authorList>
    </citation>
    <scope>NUCLEOTIDE SEQUENCE</scope>
    <source>
        <strain evidence="6">SING2019-196</strain>
    </source>
</reference>
<gene>
    <name evidence="6" type="ORF">Nepgr_025853</name>
</gene>
<evidence type="ECO:0000256" key="4">
    <source>
        <dbReference type="SAM" id="Phobius"/>
    </source>
</evidence>
<feature type="domain" description="K+ potassium transporter integral membrane" evidence="5">
    <location>
        <begin position="126"/>
        <end position="182"/>
    </location>
</feature>
<feature type="domain" description="K+ potassium transporter integral membrane" evidence="5">
    <location>
        <begin position="18"/>
        <end position="98"/>
    </location>
</feature>
<dbReference type="InterPro" id="IPR053951">
    <property type="entry name" value="K_trans_N"/>
</dbReference>
<comment type="subcellular location">
    <subcellularLocation>
        <location evidence="1">Cell membrane</location>
        <topology evidence="1">Multi-pass membrane protein</topology>
    </subcellularLocation>
</comment>
<dbReference type="PANTHER" id="PTHR30540">
    <property type="entry name" value="OSMOTIC STRESS POTASSIUM TRANSPORTER"/>
    <property type="match status" value="1"/>
</dbReference>
<evidence type="ECO:0000313" key="7">
    <source>
        <dbReference type="Proteomes" id="UP001279734"/>
    </source>
</evidence>
<feature type="transmembrane region" description="Helical" evidence="4">
    <location>
        <begin position="18"/>
        <end position="39"/>
    </location>
</feature>
<name>A0AAD3T6R6_NEPGR</name>
<evidence type="ECO:0000313" key="6">
    <source>
        <dbReference type="EMBL" id="GMH24010.1"/>
    </source>
</evidence>
<dbReference type="GO" id="GO:0005886">
    <property type="term" value="C:plasma membrane"/>
    <property type="evidence" value="ECO:0007669"/>
    <property type="project" value="UniProtKB-SubCell"/>
</dbReference>
<keyword evidence="4" id="KW-0812">Transmembrane</keyword>
<keyword evidence="7" id="KW-1185">Reference proteome</keyword>
<proteinExistence type="inferred from homology"/>
<accession>A0AAD3T6R6</accession>
<organism evidence="6 7">
    <name type="scientific">Nepenthes gracilis</name>
    <name type="common">Slender pitcher plant</name>
    <dbReference type="NCBI Taxonomy" id="150966"/>
    <lineage>
        <taxon>Eukaryota</taxon>
        <taxon>Viridiplantae</taxon>
        <taxon>Streptophyta</taxon>
        <taxon>Embryophyta</taxon>
        <taxon>Tracheophyta</taxon>
        <taxon>Spermatophyta</taxon>
        <taxon>Magnoliopsida</taxon>
        <taxon>eudicotyledons</taxon>
        <taxon>Gunneridae</taxon>
        <taxon>Pentapetalae</taxon>
        <taxon>Caryophyllales</taxon>
        <taxon>Nepenthaceae</taxon>
        <taxon>Nepenthes</taxon>
    </lineage>
</organism>
<evidence type="ECO:0000256" key="3">
    <source>
        <dbReference type="SAM" id="MobiDB-lite"/>
    </source>
</evidence>
<feature type="region of interest" description="Disordered" evidence="3">
    <location>
        <begin position="105"/>
        <end position="126"/>
    </location>
</feature>
<feature type="transmembrane region" description="Helical" evidence="4">
    <location>
        <begin position="178"/>
        <end position="196"/>
    </location>
</feature>
<comment type="caution">
    <text evidence="6">The sequence shown here is derived from an EMBL/GenBank/DDBJ whole genome shotgun (WGS) entry which is preliminary data.</text>
</comment>